<proteinExistence type="predicted"/>
<dbReference type="Proteomes" id="UP000799764">
    <property type="component" value="Unassembled WGS sequence"/>
</dbReference>
<feature type="region of interest" description="Disordered" evidence="2">
    <location>
        <begin position="347"/>
        <end position="387"/>
    </location>
</feature>
<dbReference type="EMBL" id="MU001498">
    <property type="protein sequence ID" value="KAF2446361.1"/>
    <property type="molecule type" value="Genomic_DNA"/>
</dbReference>
<keyword evidence="1" id="KW-0175">Coiled coil</keyword>
<dbReference type="InterPro" id="IPR036869">
    <property type="entry name" value="J_dom_sf"/>
</dbReference>
<gene>
    <name evidence="4" type="ORF">P171DRAFT_471903</name>
</gene>
<dbReference type="PANTHER" id="PTHR44200:SF1">
    <property type="entry name" value="DNAJ HOMOLOG SUBFAMILY C MEMBER 7"/>
    <property type="match status" value="1"/>
</dbReference>
<dbReference type="AlphaFoldDB" id="A0A9P4UDI1"/>
<dbReference type="PANTHER" id="PTHR44200">
    <property type="entry name" value="DNAJ HOMOLOG SUBFAMILY C MEMBER 7"/>
    <property type="match status" value="1"/>
</dbReference>
<dbReference type="Pfam" id="PF00226">
    <property type="entry name" value="DnaJ"/>
    <property type="match status" value="1"/>
</dbReference>
<evidence type="ECO:0000256" key="1">
    <source>
        <dbReference type="SAM" id="Coils"/>
    </source>
</evidence>
<sequence>MDTVNTHYDTLGVTQAAEPAVIRAAYKALALSHHPDKTLHLPAEDRAAHSVLFRNIQEAFDVVSDPSSRIAYDRELEQASRSTFHSHVDPSTTSRMHNAIRVTSPEEKHALKAKIEQDIAYLRDQRAKRDLEDAQMDMAGLKFMAQTYAEMAGEYDEDALGDGNLRAYCAVQIQVYLAKIEEREREHEDWLESISRPKTPCMKPTRPATSTRYNTRTATPLPKPASTNANAYNLRTATPLPKPAGANSAAYNLRTATPMAKPASGTTSNPYKVRTATPGSAPSDPTATCYFAVPSRAEEKARKEAAKQAQLDAKAAAVRAEKEKTQAKLEEQVRQDNARKAHARAKAGAPAVGRWGAGPHAYTNHTPHQTTTQGSSVAKSSDKKPCSTCGAYHSSFAEFRKCIKERAEEANEESFFQSV</sequence>
<feature type="region of interest" description="Disordered" evidence="2">
    <location>
        <begin position="196"/>
        <end position="229"/>
    </location>
</feature>
<comment type="caution">
    <text evidence="4">The sequence shown here is derived from an EMBL/GenBank/DDBJ whole genome shotgun (WGS) entry which is preliminary data.</text>
</comment>
<dbReference type="PROSITE" id="PS50076">
    <property type="entry name" value="DNAJ_2"/>
    <property type="match status" value="1"/>
</dbReference>
<evidence type="ECO:0000256" key="2">
    <source>
        <dbReference type="SAM" id="MobiDB-lite"/>
    </source>
</evidence>
<dbReference type="SMART" id="SM00271">
    <property type="entry name" value="DnaJ"/>
    <property type="match status" value="1"/>
</dbReference>
<name>A0A9P4UDI1_9PLEO</name>
<dbReference type="Gene3D" id="1.10.287.110">
    <property type="entry name" value="DnaJ domain"/>
    <property type="match status" value="1"/>
</dbReference>
<evidence type="ECO:0000313" key="5">
    <source>
        <dbReference type="Proteomes" id="UP000799764"/>
    </source>
</evidence>
<organism evidence="4 5">
    <name type="scientific">Karstenula rhodostoma CBS 690.94</name>
    <dbReference type="NCBI Taxonomy" id="1392251"/>
    <lineage>
        <taxon>Eukaryota</taxon>
        <taxon>Fungi</taxon>
        <taxon>Dikarya</taxon>
        <taxon>Ascomycota</taxon>
        <taxon>Pezizomycotina</taxon>
        <taxon>Dothideomycetes</taxon>
        <taxon>Pleosporomycetidae</taxon>
        <taxon>Pleosporales</taxon>
        <taxon>Massarineae</taxon>
        <taxon>Didymosphaeriaceae</taxon>
        <taxon>Karstenula</taxon>
    </lineage>
</organism>
<feature type="compositionally biased region" description="Polar residues" evidence="2">
    <location>
        <begin position="207"/>
        <end position="218"/>
    </location>
</feature>
<feature type="coiled-coil region" evidence="1">
    <location>
        <begin position="308"/>
        <end position="346"/>
    </location>
</feature>
<accession>A0A9P4UDI1</accession>
<dbReference type="SUPFAM" id="SSF46565">
    <property type="entry name" value="Chaperone J-domain"/>
    <property type="match status" value="1"/>
</dbReference>
<feature type="compositionally biased region" description="Polar residues" evidence="2">
    <location>
        <begin position="363"/>
        <end position="379"/>
    </location>
</feature>
<dbReference type="InterPro" id="IPR052758">
    <property type="entry name" value="SRC_co-chaperone"/>
</dbReference>
<evidence type="ECO:0000313" key="4">
    <source>
        <dbReference type="EMBL" id="KAF2446361.1"/>
    </source>
</evidence>
<dbReference type="CDD" id="cd06257">
    <property type="entry name" value="DnaJ"/>
    <property type="match status" value="1"/>
</dbReference>
<feature type="region of interest" description="Disordered" evidence="2">
    <location>
        <begin position="259"/>
        <end position="283"/>
    </location>
</feature>
<feature type="domain" description="J" evidence="3">
    <location>
        <begin position="6"/>
        <end position="76"/>
    </location>
</feature>
<reference evidence="4" key="1">
    <citation type="journal article" date="2020" name="Stud. Mycol.">
        <title>101 Dothideomycetes genomes: a test case for predicting lifestyles and emergence of pathogens.</title>
        <authorList>
            <person name="Haridas S."/>
            <person name="Albert R."/>
            <person name="Binder M."/>
            <person name="Bloem J."/>
            <person name="Labutti K."/>
            <person name="Salamov A."/>
            <person name="Andreopoulos B."/>
            <person name="Baker S."/>
            <person name="Barry K."/>
            <person name="Bills G."/>
            <person name="Bluhm B."/>
            <person name="Cannon C."/>
            <person name="Castanera R."/>
            <person name="Culley D."/>
            <person name="Daum C."/>
            <person name="Ezra D."/>
            <person name="Gonzalez J."/>
            <person name="Henrissat B."/>
            <person name="Kuo A."/>
            <person name="Liang C."/>
            <person name="Lipzen A."/>
            <person name="Lutzoni F."/>
            <person name="Magnuson J."/>
            <person name="Mondo S."/>
            <person name="Nolan M."/>
            <person name="Ohm R."/>
            <person name="Pangilinan J."/>
            <person name="Park H.-J."/>
            <person name="Ramirez L."/>
            <person name="Alfaro M."/>
            <person name="Sun H."/>
            <person name="Tritt A."/>
            <person name="Yoshinaga Y."/>
            <person name="Zwiers L.-H."/>
            <person name="Turgeon B."/>
            <person name="Goodwin S."/>
            <person name="Spatafora J."/>
            <person name="Crous P."/>
            <person name="Grigoriev I."/>
        </authorList>
    </citation>
    <scope>NUCLEOTIDE SEQUENCE</scope>
    <source>
        <strain evidence="4">CBS 690.94</strain>
    </source>
</reference>
<evidence type="ECO:0000259" key="3">
    <source>
        <dbReference type="PROSITE" id="PS50076"/>
    </source>
</evidence>
<keyword evidence="5" id="KW-1185">Reference proteome</keyword>
<dbReference type="InterPro" id="IPR001623">
    <property type="entry name" value="DnaJ_domain"/>
</dbReference>
<dbReference type="PRINTS" id="PR00625">
    <property type="entry name" value="JDOMAIN"/>
</dbReference>
<protein>
    <submittedName>
        <fullName evidence="4">DnaJ-domain-containing protein</fullName>
    </submittedName>
</protein>
<dbReference type="OrthoDB" id="442087at2759"/>